<comment type="caution">
    <text evidence="4">The sequence shown here is derived from an EMBL/GenBank/DDBJ whole genome shotgun (WGS) entry which is preliminary data.</text>
</comment>
<reference evidence="4" key="1">
    <citation type="submission" date="2019-11" db="EMBL/GenBank/DDBJ databases">
        <title>Leishmania tarentolae CDS.</title>
        <authorList>
            <person name="Goto Y."/>
            <person name="Yamagishi J."/>
        </authorList>
    </citation>
    <scope>NUCLEOTIDE SEQUENCE [LARGE SCALE GENOMIC DNA]</scope>
    <source>
        <strain evidence="4">Parrot Tar II</strain>
    </source>
</reference>
<feature type="compositionally biased region" description="Low complexity" evidence="3">
    <location>
        <begin position="359"/>
        <end position="368"/>
    </location>
</feature>
<sequence>MPSLQDYHAPYPVAAPGQVRKVIYLPQQDPAVEQQHLRVQLIPGRQEHCEDGRLYKLTGSVREETVEGCGYSYYVVVLGGMSTDHRALSDPENATTFVALPENPMIAYNSKLPIVVYVPQGAEVRYRIWADDASLVQRIQQQSEATDTPQPHVATTATRQERSLEHSDSDAPEEYVTYGFQSPMTPAEEVSRRSNGTPHLAPSAVHESADQAHATPPPHPAETEASVPQLTAHVEVCPQANDNTSDEQPVNEVSALEQCSRSFVSPGHKSANELPLNRPQLSSTEIGPQEKSKSKRSSSTTQKPRRSTGGSNIDEANGGSSKQSRSNGSSTFSKWRYDDNSYEKMVKNLWNRVRRDSPQKASAAPKSSDNIKLDP</sequence>
<gene>
    <name evidence="4" type="ORF">LtaPh_1505000</name>
</gene>
<evidence type="ECO:0000313" key="5">
    <source>
        <dbReference type="Proteomes" id="UP000419144"/>
    </source>
</evidence>
<dbReference type="PANTHER" id="PTHR35890">
    <property type="match status" value="1"/>
</dbReference>
<dbReference type="FunFam" id="4.10.1230.10:FF:000002">
    <property type="entry name" value="Ecotin family (I11)"/>
    <property type="match status" value="1"/>
</dbReference>
<dbReference type="InterPro" id="IPR036198">
    <property type="entry name" value="Ecotin_sf"/>
</dbReference>
<dbReference type="PANTHER" id="PTHR35890:SF3">
    <property type="entry name" value="ECOTIN"/>
    <property type="match status" value="1"/>
</dbReference>
<feature type="region of interest" description="Disordered" evidence="3">
    <location>
        <begin position="350"/>
        <end position="375"/>
    </location>
</feature>
<feature type="region of interest" description="Disordered" evidence="3">
    <location>
        <begin position="240"/>
        <end position="338"/>
    </location>
</feature>
<organism evidence="4 5">
    <name type="scientific">Leishmania tarentolae</name>
    <name type="common">Sauroleishmania tarentolae</name>
    <dbReference type="NCBI Taxonomy" id="5689"/>
    <lineage>
        <taxon>Eukaryota</taxon>
        <taxon>Discoba</taxon>
        <taxon>Euglenozoa</taxon>
        <taxon>Kinetoplastea</taxon>
        <taxon>Metakinetoplastina</taxon>
        <taxon>Trypanosomatida</taxon>
        <taxon>Trypanosomatidae</taxon>
        <taxon>Leishmaniinae</taxon>
        <taxon>Leishmania</taxon>
        <taxon>lizard Leishmania</taxon>
    </lineage>
</organism>
<feature type="region of interest" description="Disordered" evidence="3">
    <location>
        <begin position="140"/>
        <end position="173"/>
    </location>
</feature>
<dbReference type="AlphaFoldDB" id="A0A640KIC6"/>
<dbReference type="VEuPathDB" id="TriTrypDB:LtaPh_1505000"/>
<feature type="compositionally biased region" description="Low complexity" evidence="3">
    <location>
        <begin position="318"/>
        <end position="330"/>
    </location>
</feature>
<dbReference type="Pfam" id="PF03974">
    <property type="entry name" value="Ecotin"/>
    <property type="match status" value="1"/>
</dbReference>
<feature type="region of interest" description="Disordered" evidence="3">
    <location>
        <begin position="185"/>
        <end position="226"/>
    </location>
</feature>
<dbReference type="InterPro" id="IPR027438">
    <property type="entry name" value="Ecotin_C"/>
</dbReference>
<dbReference type="GO" id="GO:0004867">
    <property type="term" value="F:serine-type endopeptidase inhibitor activity"/>
    <property type="evidence" value="ECO:0007669"/>
    <property type="project" value="InterPro"/>
</dbReference>
<evidence type="ECO:0000256" key="3">
    <source>
        <dbReference type="SAM" id="MobiDB-lite"/>
    </source>
</evidence>
<proteinExistence type="inferred from homology"/>
<feature type="compositionally biased region" description="Basic and acidic residues" evidence="3">
    <location>
        <begin position="159"/>
        <end position="169"/>
    </location>
</feature>
<name>A0A640KIC6_LEITA</name>
<dbReference type="SUPFAM" id="SSF49772">
    <property type="entry name" value="Ecotin, trypsin inhibitor"/>
    <property type="match status" value="1"/>
</dbReference>
<feature type="compositionally biased region" description="Polar residues" evidence="3">
    <location>
        <begin position="140"/>
        <end position="158"/>
    </location>
</feature>
<dbReference type="InterPro" id="IPR005658">
    <property type="entry name" value="Prot_inh_ecotin"/>
</dbReference>
<evidence type="ECO:0000256" key="2">
    <source>
        <dbReference type="ARBA" id="ARBA00073245"/>
    </source>
</evidence>
<evidence type="ECO:0000313" key="4">
    <source>
        <dbReference type="EMBL" id="GET87239.1"/>
    </source>
</evidence>
<dbReference type="Gene3D" id="4.10.1230.10">
    <property type="entry name" value="Ecotin, trypsin inhibitor"/>
    <property type="match status" value="1"/>
</dbReference>
<protein>
    <recommendedName>
        <fullName evidence="2">Ecotin-like protein 3</fullName>
    </recommendedName>
</protein>
<dbReference type="EMBL" id="BLBS01000019">
    <property type="protein sequence ID" value="GET87239.1"/>
    <property type="molecule type" value="Genomic_DNA"/>
</dbReference>
<keyword evidence="5" id="KW-1185">Reference proteome</keyword>
<evidence type="ECO:0000256" key="1">
    <source>
        <dbReference type="ARBA" id="ARBA00010558"/>
    </source>
</evidence>
<dbReference type="Gene3D" id="2.60.40.550">
    <property type="entry name" value="Ecotin"/>
    <property type="match status" value="1"/>
</dbReference>
<comment type="similarity">
    <text evidence="1">Belongs to the protease inhibitor I11 (ecotin) family.</text>
</comment>
<dbReference type="OrthoDB" id="16445at2759"/>
<accession>A0A640KIC6</accession>
<dbReference type="Proteomes" id="UP000419144">
    <property type="component" value="Unassembled WGS sequence"/>
</dbReference>